<dbReference type="Gramene" id="TuG1812G0700004963.01.T01">
    <property type="protein sequence ID" value="TuG1812G0700004963.01.T01"/>
    <property type="gene ID" value="TuG1812G0700004963.01"/>
</dbReference>
<keyword evidence="3" id="KW-1185">Reference proteome</keyword>
<reference evidence="2" key="3">
    <citation type="submission" date="2022-06" db="UniProtKB">
        <authorList>
            <consortium name="EnsemblPlants"/>
        </authorList>
    </citation>
    <scope>IDENTIFICATION</scope>
</reference>
<accession>A0A8R7VAY5</accession>
<sequence>SIASAAPGQKGDTEVRERRREKGGAVRRPRPELTGAGQRRTGATAAACLGWSEEIGLGSWDKSTRGCNSCSCRTYASCRQIE</sequence>
<evidence type="ECO:0000256" key="1">
    <source>
        <dbReference type="SAM" id="MobiDB-lite"/>
    </source>
</evidence>
<dbReference type="AlphaFoldDB" id="A0A8R7VAY5"/>
<dbReference type="Gramene" id="TuG1812G0700004963.01.T02">
    <property type="protein sequence ID" value="TuG1812G0700004963.01.T02"/>
    <property type="gene ID" value="TuG1812G0700004963.01"/>
</dbReference>
<reference evidence="2" key="2">
    <citation type="submission" date="2018-03" db="EMBL/GenBank/DDBJ databases">
        <title>The Triticum urartu genome reveals the dynamic nature of wheat genome evolution.</title>
        <authorList>
            <person name="Ling H."/>
            <person name="Ma B."/>
            <person name="Shi X."/>
            <person name="Liu H."/>
            <person name="Dong L."/>
            <person name="Sun H."/>
            <person name="Cao Y."/>
            <person name="Gao Q."/>
            <person name="Zheng S."/>
            <person name="Li Y."/>
            <person name="Yu Y."/>
            <person name="Du H."/>
            <person name="Qi M."/>
            <person name="Li Y."/>
            <person name="Yu H."/>
            <person name="Cui Y."/>
            <person name="Wang N."/>
            <person name="Chen C."/>
            <person name="Wu H."/>
            <person name="Zhao Y."/>
            <person name="Zhang J."/>
            <person name="Li Y."/>
            <person name="Zhou W."/>
            <person name="Zhang B."/>
            <person name="Hu W."/>
            <person name="Eijk M."/>
            <person name="Tang J."/>
            <person name="Witsenboer H."/>
            <person name="Zhao S."/>
            <person name="Li Z."/>
            <person name="Zhang A."/>
            <person name="Wang D."/>
            <person name="Liang C."/>
        </authorList>
    </citation>
    <scope>NUCLEOTIDE SEQUENCE [LARGE SCALE GENOMIC DNA]</scope>
    <source>
        <strain evidence="2">cv. G1812</strain>
    </source>
</reference>
<proteinExistence type="predicted"/>
<evidence type="ECO:0000313" key="2">
    <source>
        <dbReference type="EnsemblPlants" id="TuG1812G0700004963.01.T02"/>
    </source>
</evidence>
<dbReference type="Proteomes" id="UP000015106">
    <property type="component" value="Chromosome 7"/>
</dbReference>
<feature type="compositionally biased region" description="Basic and acidic residues" evidence="1">
    <location>
        <begin position="11"/>
        <end position="24"/>
    </location>
</feature>
<organism evidence="2 3">
    <name type="scientific">Triticum urartu</name>
    <name type="common">Red wild einkorn</name>
    <name type="synonym">Crithodium urartu</name>
    <dbReference type="NCBI Taxonomy" id="4572"/>
    <lineage>
        <taxon>Eukaryota</taxon>
        <taxon>Viridiplantae</taxon>
        <taxon>Streptophyta</taxon>
        <taxon>Embryophyta</taxon>
        <taxon>Tracheophyta</taxon>
        <taxon>Spermatophyta</taxon>
        <taxon>Magnoliopsida</taxon>
        <taxon>Liliopsida</taxon>
        <taxon>Poales</taxon>
        <taxon>Poaceae</taxon>
        <taxon>BOP clade</taxon>
        <taxon>Pooideae</taxon>
        <taxon>Triticodae</taxon>
        <taxon>Triticeae</taxon>
        <taxon>Triticinae</taxon>
        <taxon>Triticum</taxon>
    </lineage>
</organism>
<evidence type="ECO:0000313" key="3">
    <source>
        <dbReference type="Proteomes" id="UP000015106"/>
    </source>
</evidence>
<reference evidence="3" key="1">
    <citation type="journal article" date="2013" name="Nature">
        <title>Draft genome of the wheat A-genome progenitor Triticum urartu.</title>
        <authorList>
            <person name="Ling H.Q."/>
            <person name="Zhao S."/>
            <person name="Liu D."/>
            <person name="Wang J."/>
            <person name="Sun H."/>
            <person name="Zhang C."/>
            <person name="Fan H."/>
            <person name="Li D."/>
            <person name="Dong L."/>
            <person name="Tao Y."/>
            <person name="Gao C."/>
            <person name="Wu H."/>
            <person name="Li Y."/>
            <person name="Cui Y."/>
            <person name="Guo X."/>
            <person name="Zheng S."/>
            <person name="Wang B."/>
            <person name="Yu K."/>
            <person name="Liang Q."/>
            <person name="Yang W."/>
            <person name="Lou X."/>
            <person name="Chen J."/>
            <person name="Feng M."/>
            <person name="Jian J."/>
            <person name="Zhang X."/>
            <person name="Luo G."/>
            <person name="Jiang Y."/>
            <person name="Liu J."/>
            <person name="Wang Z."/>
            <person name="Sha Y."/>
            <person name="Zhang B."/>
            <person name="Wu H."/>
            <person name="Tang D."/>
            <person name="Shen Q."/>
            <person name="Xue P."/>
            <person name="Zou S."/>
            <person name="Wang X."/>
            <person name="Liu X."/>
            <person name="Wang F."/>
            <person name="Yang Y."/>
            <person name="An X."/>
            <person name="Dong Z."/>
            <person name="Zhang K."/>
            <person name="Zhang X."/>
            <person name="Luo M.C."/>
            <person name="Dvorak J."/>
            <person name="Tong Y."/>
            <person name="Wang J."/>
            <person name="Yang H."/>
            <person name="Li Z."/>
            <person name="Wang D."/>
            <person name="Zhang A."/>
            <person name="Wang J."/>
        </authorList>
    </citation>
    <scope>NUCLEOTIDE SEQUENCE</scope>
    <source>
        <strain evidence="3">cv. G1812</strain>
    </source>
</reference>
<dbReference type="EnsemblPlants" id="TuG1812G0700004963.01.T01">
    <property type="protein sequence ID" value="TuG1812G0700004963.01.T01"/>
    <property type="gene ID" value="TuG1812G0700004963.01"/>
</dbReference>
<name>A0A8R7VAY5_TRIUA</name>
<feature type="region of interest" description="Disordered" evidence="1">
    <location>
        <begin position="1"/>
        <end position="39"/>
    </location>
</feature>
<protein>
    <submittedName>
        <fullName evidence="2">Uncharacterized protein</fullName>
    </submittedName>
</protein>
<dbReference type="EnsemblPlants" id="TuG1812G0700004963.01.T02">
    <property type="protein sequence ID" value="TuG1812G0700004963.01.T02"/>
    <property type="gene ID" value="TuG1812G0700004963.01"/>
</dbReference>